<organism evidence="2 3">
    <name type="scientific">Streptomyces cellulosae</name>
    <dbReference type="NCBI Taxonomy" id="1968"/>
    <lineage>
        <taxon>Bacteria</taxon>
        <taxon>Bacillati</taxon>
        <taxon>Actinomycetota</taxon>
        <taxon>Actinomycetes</taxon>
        <taxon>Kitasatosporales</taxon>
        <taxon>Streptomycetaceae</taxon>
        <taxon>Streptomyces</taxon>
    </lineage>
</organism>
<accession>A0ABW7YI96</accession>
<comment type="caution">
    <text evidence="2">The sequence shown here is derived from an EMBL/GenBank/DDBJ whole genome shotgun (WGS) entry which is preliminary data.</text>
</comment>
<dbReference type="RefSeq" id="WP_355950658.1">
    <property type="nucleotide sequence ID" value="NZ_JBITDC010000042.1"/>
</dbReference>
<dbReference type="EMBL" id="JBITDC010000042">
    <property type="protein sequence ID" value="MFI5682148.1"/>
    <property type="molecule type" value="Genomic_DNA"/>
</dbReference>
<keyword evidence="3" id="KW-1185">Reference proteome</keyword>
<evidence type="ECO:0000313" key="2">
    <source>
        <dbReference type="EMBL" id="MFI5682148.1"/>
    </source>
</evidence>
<sequence length="367" mass="40711">MSYEPHRDSTQAVARRLNQHQLAVVDALKGILDIETGLREILIQSQHDAATDELDTVLDTESGLAAILPPANHPAPPSHPETQAQPNTPVGGATTSVSAPTRLALRSHHRVASATRVLGRDRSYARELDLSRASTEDRHLPLVMALLLARDLSRDLVRALEEVTKSLDAHRDVEAAYAQELALSRRLARAVVEARDLEAHELVIHVRTIGRAPFLGHGLRQIVGQAHRHNLALVLSHIKDLDRDLDTALYFVHGQERARDNTFTRALLEIRTNQVRRALDQAVGRPLPGTEDEGVIEFLNDFTKADLRQATLVDVDLSGILWSEYGTQWPTSLDVEELKRQSEETPPGSKVWIVRADTTTVSDFAEL</sequence>
<evidence type="ECO:0008006" key="4">
    <source>
        <dbReference type="Google" id="ProtNLM"/>
    </source>
</evidence>
<dbReference type="Proteomes" id="UP001612415">
    <property type="component" value="Unassembled WGS sequence"/>
</dbReference>
<protein>
    <recommendedName>
        <fullName evidence="4">PhoU domain-containing protein</fullName>
    </recommendedName>
</protein>
<reference evidence="2 3" key="1">
    <citation type="submission" date="2024-10" db="EMBL/GenBank/DDBJ databases">
        <title>The Natural Products Discovery Center: Release of the First 8490 Sequenced Strains for Exploring Actinobacteria Biosynthetic Diversity.</title>
        <authorList>
            <person name="Kalkreuter E."/>
            <person name="Kautsar S.A."/>
            <person name="Yang D."/>
            <person name="Bader C.D."/>
            <person name="Teijaro C.N."/>
            <person name="Fluegel L."/>
            <person name="Davis C.M."/>
            <person name="Simpson J.R."/>
            <person name="Lauterbach L."/>
            <person name="Steele A.D."/>
            <person name="Gui C."/>
            <person name="Meng S."/>
            <person name="Li G."/>
            <person name="Viehrig K."/>
            <person name="Ye F."/>
            <person name="Su P."/>
            <person name="Kiefer A.F."/>
            <person name="Nichols A."/>
            <person name="Cepeda A.J."/>
            <person name="Yan W."/>
            <person name="Fan B."/>
            <person name="Jiang Y."/>
            <person name="Adhikari A."/>
            <person name="Zheng C.-J."/>
            <person name="Schuster L."/>
            <person name="Cowan T.M."/>
            <person name="Smanski M.J."/>
            <person name="Chevrette M.G."/>
            <person name="De Carvalho L.P.S."/>
            <person name="Shen B."/>
        </authorList>
    </citation>
    <scope>NUCLEOTIDE SEQUENCE [LARGE SCALE GENOMIC DNA]</scope>
    <source>
        <strain evidence="2 3">NPDC051599</strain>
    </source>
</reference>
<name>A0ABW7YI96_STRCE</name>
<gene>
    <name evidence="2" type="ORF">ACIA8P_47780</name>
</gene>
<evidence type="ECO:0000313" key="3">
    <source>
        <dbReference type="Proteomes" id="UP001612415"/>
    </source>
</evidence>
<feature type="compositionally biased region" description="Polar residues" evidence="1">
    <location>
        <begin position="81"/>
        <end position="94"/>
    </location>
</feature>
<evidence type="ECO:0000256" key="1">
    <source>
        <dbReference type="SAM" id="MobiDB-lite"/>
    </source>
</evidence>
<proteinExistence type="predicted"/>
<feature type="region of interest" description="Disordered" evidence="1">
    <location>
        <begin position="68"/>
        <end position="94"/>
    </location>
</feature>